<organism evidence="1 2">
    <name type="scientific">Candidatus Onthocola gallistercoris</name>
    <dbReference type="NCBI Taxonomy" id="2840876"/>
    <lineage>
        <taxon>Bacteria</taxon>
        <taxon>Bacillati</taxon>
        <taxon>Bacillota</taxon>
        <taxon>Bacilli</taxon>
        <taxon>Candidatus Onthocola</taxon>
    </lineage>
</organism>
<reference evidence="1" key="1">
    <citation type="submission" date="2020-10" db="EMBL/GenBank/DDBJ databases">
        <authorList>
            <person name="Gilroy R."/>
        </authorList>
    </citation>
    <scope>NUCLEOTIDE SEQUENCE</scope>
    <source>
        <strain evidence="1">CHK187-14744</strain>
    </source>
</reference>
<evidence type="ECO:0000313" key="1">
    <source>
        <dbReference type="EMBL" id="HIU02473.1"/>
    </source>
</evidence>
<accession>A0A9D1HFC9</accession>
<gene>
    <name evidence="1" type="ORF">IAB63_04395</name>
</gene>
<reference evidence="1" key="2">
    <citation type="journal article" date="2021" name="PeerJ">
        <title>Extensive microbial diversity within the chicken gut microbiome revealed by metagenomics and culture.</title>
        <authorList>
            <person name="Gilroy R."/>
            <person name="Ravi A."/>
            <person name="Getino M."/>
            <person name="Pursley I."/>
            <person name="Horton D.L."/>
            <person name="Alikhan N.F."/>
            <person name="Baker D."/>
            <person name="Gharbi K."/>
            <person name="Hall N."/>
            <person name="Watson M."/>
            <person name="Adriaenssens E.M."/>
            <person name="Foster-Nyarko E."/>
            <person name="Jarju S."/>
            <person name="Secka A."/>
            <person name="Antonio M."/>
            <person name="Oren A."/>
            <person name="Chaudhuri R.R."/>
            <person name="La Ragione R."/>
            <person name="Hildebrand F."/>
            <person name="Pallen M.J."/>
        </authorList>
    </citation>
    <scope>NUCLEOTIDE SEQUENCE</scope>
    <source>
        <strain evidence="1">CHK187-14744</strain>
    </source>
</reference>
<comment type="caution">
    <text evidence="1">The sequence shown here is derived from an EMBL/GenBank/DDBJ whole genome shotgun (WGS) entry which is preliminary data.</text>
</comment>
<dbReference type="AlphaFoldDB" id="A0A9D1HFC9"/>
<evidence type="ECO:0000313" key="2">
    <source>
        <dbReference type="Proteomes" id="UP000824164"/>
    </source>
</evidence>
<sequence>MSEKLYYAYVRFLRALRELDHFCKEEDFYKNMASLEHFIWEYRRIIVAVKEQFTSEKDRKIYEQNRNRYLAGWPWIFEWNDGTVREAECIRYRPGGHPFTKSLRFTSQPGKSLLGEKEGMAAFLDDGDEIFFSARFSFREEPGGRFLTLHDCIEKMWKFIQALEKESNEGADSYRRLKWEILPLLLHRWPDEMIFSVDYAYSGRMKTFKRAKCSQLRTESYGKSRWYALEEWESVCRKAEGSLFEKFAVMNMDSDIKDILPAIMVIREDGRFCFDLFTSDLQTTLYRKLDETAEWVRKGEAREVYCRFLYEDMEENGAGIPEVKLSRDEGPAKRLVFARVDRELEETEAVFDVSRLKDKDYVKHILTEGRENRIRAARVFMEPICAAFFEMCYQK</sequence>
<dbReference type="EMBL" id="DVLT01000031">
    <property type="protein sequence ID" value="HIU02473.1"/>
    <property type="molecule type" value="Genomic_DNA"/>
</dbReference>
<protein>
    <submittedName>
        <fullName evidence="1">Uncharacterized protein</fullName>
    </submittedName>
</protein>
<proteinExistence type="predicted"/>
<dbReference type="Proteomes" id="UP000824164">
    <property type="component" value="Unassembled WGS sequence"/>
</dbReference>
<name>A0A9D1HFC9_9FIRM</name>